<accession>A0A1X7UFH4</accession>
<reference evidence="1" key="1">
    <citation type="submission" date="2017-05" db="UniProtKB">
        <authorList>
            <consortium name="EnsemblMetazoa"/>
        </authorList>
    </citation>
    <scope>IDENTIFICATION</scope>
</reference>
<dbReference type="EnsemblMetazoa" id="Aqu2.1.26537_001">
    <property type="protein sequence ID" value="Aqu2.1.26537_001"/>
    <property type="gene ID" value="Aqu2.1.26537"/>
</dbReference>
<protein>
    <submittedName>
        <fullName evidence="1">Uncharacterized protein</fullName>
    </submittedName>
</protein>
<organism evidence="1">
    <name type="scientific">Amphimedon queenslandica</name>
    <name type="common">Sponge</name>
    <dbReference type="NCBI Taxonomy" id="400682"/>
    <lineage>
        <taxon>Eukaryota</taxon>
        <taxon>Metazoa</taxon>
        <taxon>Porifera</taxon>
        <taxon>Demospongiae</taxon>
        <taxon>Heteroscleromorpha</taxon>
        <taxon>Haplosclerida</taxon>
        <taxon>Niphatidae</taxon>
        <taxon>Amphimedon</taxon>
    </lineage>
</organism>
<evidence type="ECO:0000313" key="1">
    <source>
        <dbReference type="EnsemblMetazoa" id="Aqu2.1.26537_001"/>
    </source>
</evidence>
<name>A0A1X7UFH4_AMPQE</name>
<proteinExistence type="predicted"/>
<dbReference type="InParanoid" id="A0A1X7UFH4"/>
<dbReference type="AlphaFoldDB" id="A0A1X7UFH4"/>
<sequence length="43" mass="4830">MPSEQPLASLRHKQWSYEIGVLGTTGIVPMSVTRFTYKVCTCI</sequence>